<keyword evidence="3" id="KW-1185">Reference proteome</keyword>
<evidence type="ECO:0000313" key="2">
    <source>
        <dbReference type="EMBL" id="SKC10140.1"/>
    </source>
</evidence>
<dbReference type="EMBL" id="FUYX01000014">
    <property type="protein sequence ID" value="SKC10140.1"/>
    <property type="molecule type" value="Genomic_DNA"/>
</dbReference>
<dbReference type="InterPro" id="IPR003749">
    <property type="entry name" value="ThiS/MoaD-like"/>
</dbReference>
<dbReference type="InterPro" id="IPR010035">
    <property type="entry name" value="Thi_S"/>
</dbReference>
<organism evidence="1 3">
    <name type="scientific">Bosea thiooxidans</name>
    <dbReference type="NCBI Taxonomy" id="53254"/>
    <lineage>
        <taxon>Bacteria</taxon>
        <taxon>Pseudomonadati</taxon>
        <taxon>Pseudomonadota</taxon>
        <taxon>Alphaproteobacteria</taxon>
        <taxon>Hyphomicrobiales</taxon>
        <taxon>Boseaceae</taxon>
        <taxon>Bosea</taxon>
    </lineage>
</organism>
<evidence type="ECO:0000313" key="1">
    <source>
        <dbReference type="EMBL" id="KQK32251.1"/>
    </source>
</evidence>
<evidence type="ECO:0000313" key="4">
    <source>
        <dbReference type="Proteomes" id="UP000190130"/>
    </source>
</evidence>
<dbReference type="PANTHER" id="PTHR34472:SF1">
    <property type="entry name" value="SULFUR CARRIER PROTEIN THIS"/>
    <property type="match status" value="1"/>
</dbReference>
<dbReference type="Proteomes" id="UP000051562">
    <property type="component" value="Unassembled WGS sequence"/>
</dbReference>
<dbReference type="CDD" id="cd00565">
    <property type="entry name" value="Ubl_ThiS"/>
    <property type="match status" value="1"/>
</dbReference>
<dbReference type="SUPFAM" id="SSF54285">
    <property type="entry name" value="MoaD/ThiS"/>
    <property type="match status" value="1"/>
</dbReference>
<dbReference type="InterPro" id="IPR016155">
    <property type="entry name" value="Mopterin_synth/thiamin_S_b"/>
</dbReference>
<gene>
    <name evidence="1" type="ORF">ARD30_00270</name>
    <name evidence="2" type="ORF">SAMN05660750_04238</name>
</gene>
<dbReference type="RefSeq" id="WP_055726196.1">
    <property type="nucleotide sequence ID" value="NZ_FUYX01000014.1"/>
</dbReference>
<dbReference type="NCBIfam" id="TIGR01683">
    <property type="entry name" value="thiS"/>
    <property type="match status" value="1"/>
</dbReference>
<proteinExistence type="predicted"/>
<dbReference type="InterPro" id="IPR012675">
    <property type="entry name" value="Beta-grasp_dom_sf"/>
</dbReference>
<protein>
    <submittedName>
        <fullName evidence="2">Sulfur carrier protein</fullName>
    </submittedName>
</protein>
<dbReference type="STRING" id="53254.SAMN05660750_04238"/>
<reference evidence="1 3" key="1">
    <citation type="submission" date="2015-10" db="EMBL/GenBank/DDBJ databases">
        <title>Draft genome of Bosea thiooxidans.</title>
        <authorList>
            <person name="Wang X."/>
        </authorList>
    </citation>
    <scope>NUCLEOTIDE SEQUENCE [LARGE SCALE GENOMIC DNA]</scope>
    <source>
        <strain evidence="1 3">CGMCC 9174</strain>
    </source>
</reference>
<accession>A0A0Q3KR34</accession>
<name>A0A0Q3KR34_9HYPH</name>
<dbReference type="Proteomes" id="UP000190130">
    <property type="component" value="Unassembled WGS sequence"/>
</dbReference>
<dbReference type="EMBL" id="LMAR01000001">
    <property type="protein sequence ID" value="KQK32251.1"/>
    <property type="molecule type" value="Genomic_DNA"/>
</dbReference>
<dbReference type="Pfam" id="PF02597">
    <property type="entry name" value="ThiS"/>
    <property type="match status" value="1"/>
</dbReference>
<reference evidence="2 4" key="2">
    <citation type="submission" date="2017-02" db="EMBL/GenBank/DDBJ databases">
        <authorList>
            <person name="Peterson S.W."/>
        </authorList>
    </citation>
    <scope>NUCLEOTIDE SEQUENCE [LARGE SCALE GENOMIC DNA]</scope>
    <source>
        <strain evidence="2 4">DSM 9653</strain>
    </source>
</reference>
<dbReference type="OrthoDB" id="197113at2"/>
<evidence type="ECO:0000313" key="3">
    <source>
        <dbReference type="Proteomes" id="UP000051562"/>
    </source>
</evidence>
<dbReference type="AlphaFoldDB" id="A0A0Q3KR34"/>
<sequence length="65" mass="6689">MTLLLNGAPQTVAAKTLAEALAELGFGGRIVATAVNGDFVPARKRAETHLSEGDRIEVVAPMQGG</sequence>
<dbReference type="PANTHER" id="PTHR34472">
    <property type="entry name" value="SULFUR CARRIER PROTEIN THIS"/>
    <property type="match status" value="1"/>
</dbReference>
<dbReference type="Gene3D" id="3.10.20.30">
    <property type="match status" value="1"/>
</dbReference>